<dbReference type="EMBL" id="BLXT01004974">
    <property type="protein sequence ID" value="GFO18744.1"/>
    <property type="molecule type" value="Genomic_DNA"/>
</dbReference>
<dbReference type="Proteomes" id="UP000735302">
    <property type="component" value="Unassembled WGS sequence"/>
</dbReference>
<accession>A0AAV4BIN4</accession>
<dbReference type="AlphaFoldDB" id="A0AAV4BIN4"/>
<evidence type="ECO:0000313" key="1">
    <source>
        <dbReference type="EMBL" id="GFO18744.1"/>
    </source>
</evidence>
<evidence type="ECO:0000313" key="2">
    <source>
        <dbReference type="Proteomes" id="UP000735302"/>
    </source>
</evidence>
<protein>
    <submittedName>
        <fullName evidence="1">Uncharacterized protein</fullName>
    </submittedName>
</protein>
<keyword evidence="2" id="KW-1185">Reference proteome</keyword>
<sequence length="96" mass="10441">MVTSNSLCGSQKITNYQGLPRNLVVAVQRHHRQSSGFRALREGDNRPSPPIKFMATPLCSAWQKVPPAYSKDRTAAAMMGSSTESACNTYLGAVQI</sequence>
<proteinExistence type="predicted"/>
<gene>
    <name evidence="1" type="ORF">PoB_004524900</name>
</gene>
<name>A0AAV4BIN4_9GAST</name>
<organism evidence="1 2">
    <name type="scientific">Plakobranchus ocellatus</name>
    <dbReference type="NCBI Taxonomy" id="259542"/>
    <lineage>
        <taxon>Eukaryota</taxon>
        <taxon>Metazoa</taxon>
        <taxon>Spiralia</taxon>
        <taxon>Lophotrochozoa</taxon>
        <taxon>Mollusca</taxon>
        <taxon>Gastropoda</taxon>
        <taxon>Heterobranchia</taxon>
        <taxon>Euthyneura</taxon>
        <taxon>Panpulmonata</taxon>
        <taxon>Sacoglossa</taxon>
        <taxon>Placobranchoidea</taxon>
        <taxon>Plakobranchidae</taxon>
        <taxon>Plakobranchus</taxon>
    </lineage>
</organism>
<comment type="caution">
    <text evidence="1">The sequence shown here is derived from an EMBL/GenBank/DDBJ whole genome shotgun (WGS) entry which is preliminary data.</text>
</comment>
<reference evidence="1 2" key="1">
    <citation type="journal article" date="2021" name="Elife">
        <title>Chloroplast acquisition without the gene transfer in kleptoplastic sea slugs, Plakobranchus ocellatus.</title>
        <authorList>
            <person name="Maeda T."/>
            <person name="Takahashi S."/>
            <person name="Yoshida T."/>
            <person name="Shimamura S."/>
            <person name="Takaki Y."/>
            <person name="Nagai Y."/>
            <person name="Toyoda A."/>
            <person name="Suzuki Y."/>
            <person name="Arimoto A."/>
            <person name="Ishii H."/>
            <person name="Satoh N."/>
            <person name="Nishiyama T."/>
            <person name="Hasebe M."/>
            <person name="Maruyama T."/>
            <person name="Minagawa J."/>
            <person name="Obokata J."/>
            <person name="Shigenobu S."/>
        </authorList>
    </citation>
    <scope>NUCLEOTIDE SEQUENCE [LARGE SCALE GENOMIC DNA]</scope>
</reference>